<gene>
    <name evidence="2" type="ORF">FKW44_019076</name>
</gene>
<proteinExistence type="predicted"/>
<evidence type="ECO:0000256" key="1">
    <source>
        <dbReference type="SAM" id="MobiDB-lite"/>
    </source>
</evidence>
<dbReference type="Proteomes" id="UP000595437">
    <property type="component" value="Chromosome 13"/>
</dbReference>
<dbReference type="AlphaFoldDB" id="A0A7T8GVZ5"/>
<feature type="non-terminal residue" evidence="2">
    <location>
        <position position="103"/>
    </location>
</feature>
<evidence type="ECO:0000313" key="2">
    <source>
        <dbReference type="EMBL" id="QQP38496.1"/>
    </source>
</evidence>
<keyword evidence="3" id="KW-1185">Reference proteome</keyword>
<organism evidence="2 3">
    <name type="scientific">Caligus rogercresseyi</name>
    <name type="common">Sea louse</name>
    <dbReference type="NCBI Taxonomy" id="217165"/>
    <lineage>
        <taxon>Eukaryota</taxon>
        <taxon>Metazoa</taxon>
        <taxon>Ecdysozoa</taxon>
        <taxon>Arthropoda</taxon>
        <taxon>Crustacea</taxon>
        <taxon>Multicrustacea</taxon>
        <taxon>Hexanauplia</taxon>
        <taxon>Copepoda</taxon>
        <taxon>Siphonostomatoida</taxon>
        <taxon>Caligidae</taxon>
        <taxon>Caligus</taxon>
    </lineage>
</organism>
<feature type="region of interest" description="Disordered" evidence="1">
    <location>
        <begin position="28"/>
        <end position="61"/>
    </location>
</feature>
<reference evidence="3" key="1">
    <citation type="submission" date="2021-01" db="EMBL/GenBank/DDBJ databases">
        <title>Caligus Genome Assembly.</title>
        <authorList>
            <person name="Gallardo-Escarate C."/>
        </authorList>
    </citation>
    <scope>NUCLEOTIDE SEQUENCE [LARGE SCALE GENOMIC DNA]</scope>
</reference>
<dbReference type="EMBL" id="CP045902">
    <property type="protein sequence ID" value="QQP38496.1"/>
    <property type="molecule type" value="Genomic_DNA"/>
</dbReference>
<protein>
    <submittedName>
        <fullName evidence="2">Uncharacterized protein</fullName>
    </submittedName>
</protein>
<sequence length="103" mass="11118">RYYTQLHRSSSPRPGTALVAVATGHPKRILPHLSPPTPEVTTREYPSKHQHSHPDLNLPSPVEFKSGVLRSKGRIASGLLHAKAGILRAGAHILAQKAAVLDV</sequence>
<name>A0A7T8GVZ5_CALRO</name>
<accession>A0A7T8GVZ5</accession>
<evidence type="ECO:0000313" key="3">
    <source>
        <dbReference type="Proteomes" id="UP000595437"/>
    </source>
</evidence>
<feature type="non-terminal residue" evidence="2">
    <location>
        <position position="1"/>
    </location>
</feature>
<dbReference type="OrthoDB" id="2506647at2759"/>